<feature type="transmembrane region" description="Helical" evidence="6">
    <location>
        <begin position="30"/>
        <end position="48"/>
    </location>
</feature>
<dbReference type="InterPro" id="IPR056569">
    <property type="entry name" value="ArlJ-like"/>
</dbReference>
<dbReference type="GO" id="GO:0005886">
    <property type="term" value="C:plasma membrane"/>
    <property type="evidence" value="ECO:0007669"/>
    <property type="project" value="UniProtKB-SubCell"/>
</dbReference>
<feature type="domain" description="Type II secretion system protein GspF" evidence="7">
    <location>
        <begin position="94"/>
        <end position="220"/>
    </location>
</feature>
<keyword evidence="3 6" id="KW-0812">Transmembrane</keyword>
<reference evidence="9" key="1">
    <citation type="journal article" date="2020" name="bioRxiv">
        <title>A rank-normalized archaeal taxonomy based on genome phylogeny resolves widespread incomplete and uneven classifications.</title>
        <authorList>
            <person name="Rinke C."/>
            <person name="Chuvochina M."/>
            <person name="Mussig A.J."/>
            <person name="Chaumeil P.-A."/>
            <person name="Waite D.W."/>
            <person name="Whitman W.B."/>
            <person name="Parks D.H."/>
            <person name="Hugenholtz P."/>
        </authorList>
    </citation>
    <scope>NUCLEOTIDE SEQUENCE [LARGE SCALE GENOMIC DNA]</scope>
</reference>
<evidence type="ECO:0000256" key="4">
    <source>
        <dbReference type="ARBA" id="ARBA00022989"/>
    </source>
</evidence>
<feature type="transmembrane region" description="Helical" evidence="6">
    <location>
        <begin position="54"/>
        <end position="74"/>
    </location>
</feature>
<evidence type="ECO:0000256" key="6">
    <source>
        <dbReference type="SAM" id="Phobius"/>
    </source>
</evidence>
<evidence type="ECO:0000256" key="3">
    <source>
        <dbReference type="ARBA" id="ARBA00022692"/>
    </source>
</evidence>
<dbReference type="InterPro" id="IPR018076">
    <property type="entry name" value="T2SS_GspF_dom"/>
</dbReference>
<dbReference type="Pfam" id="PF00482">
    <property type="entry name" value="T2SSF"/>
    <property type="match status" value="1"/>
</dbReference>
<comment type="caution">
    <text evidence="8">The sequence shown here is derived from an EMBL/GenBank/DDBJ whole genome shotgun (WGS) entry which is preliminary data.</text>
</comment>
<keyword evidence="2" id="KW-1003">Cell membrane</keyword>
<dbReference type="EMBL" id="DUFG01000011">
    <property type="protein sequence ID" value="HIH08051.1"/>
    <property type="molecule type" value="Genomic_DNA"/>
</dbReference>
<organism evidence="8 9">
    <name type="scientific">Candidatus Iainarchaeum sp</name>
    <dbReference type="NCBI Taxonomy" id="3101447"/>
    <lineage>
        <taxon>Archaea</taxon>
        <taxon>Candidatus Iainarchaeota</taxon>
        <taxon>Candidatus Iainarchaeia</taxon>
        <taxon>Candidatus Iainarchaeales</taxon>
        <taxon>Candidatus Iainarchaeaceae</taxon>
        <taxon>Candidatus Iainarchaeum</taxon>
    </lineage>
</organism>
<feature type="transmembrane region" description="Helical" evidence="6">
    <location>
        <begin position="200"/>
        <end position="224"/>
    </location>
</feature>
<dbReference type="Proteomes" id="UP000577419">
    <property type="component" value="Unassembled WGS sequence"/>
</dbReference>
<evidence type="ECO:0000259" key="7">
    <source>
        <dbReference type="Pfam" id="PF00482"/>
    </source>
</evidence>
<dbReference type="AlphaFoldDB" id="A0A7J4IRC5"/>
<evidence type="ECO:0000256" key="2">
    <source>
        <dbReference type="ARBA" id="ARBA00022475"/>
    </source>
</evidence>
<comment type="subcellular location">
    <subcellularLocation>
        <location evidence="1">Cell membrane</location>
        <topology evidence="1">Multi-pass membrane protein</topology>
    </subcellularLocation>
</comment>
<dbReference type="PANTHER" id="PTHR35402:SF1">
    <property type="entry name" value="TYPE II SECRETION SYSTEM PROTEIN GSPF DOMAIN-CONTAINING PROTEIN"/>
    <property type="match status" value="1"/>
</dbReference>
<sequence>MNQTEWIERKLSKDLMEAGMKVNEKEYLSNAFKFSLIAAIFFWLAWNLLFNELFFGIAATALFFLASVLVWIYLPEAKKRKRAALIERDLPFALMQMSVELNVNVPFEKSLERLSKGGYGLVSGELGKAIGEVKEKGASLQEAFIHASERNHSHMFRRALAHLTQVYEQGNRIKGEGLRSLAREELARQRAKSKEFSGKLVTYSLMFIALSAIIPALFQAFIVVGSTFMELTLSPLQVLLIPALVFPLIDLAVLQLIRSKTPEFLKG</sequence>
<evidence type="ECO:0000313" key="9">
    <source>
        <dbReference type="Proteomes" id="UP000577419"/>
    </source>
</evidence>
<evidence type="ECO:0000313" key="8">
    <source>
        <dbReference type="EMBL" id="HIH08051.1"/>
    </source>
</evidence>
<keyword evidence="4 6" id="KW-1133">Transmembrane helix</keyword>
<proteinExistence type="predicted"/>
<gene>
    <name evidence="8" type="ORF">HA237_01635</name>
</gene>
<keyword evidence="5 6" id="KW-0472">Membrane</keyword>
<evidence type="ECO:0000256" key="1">
    <source>
        <dbReference type="ARBA" id="ARBA00004651"/>
    </source>
</evidence>
<feature type="transmembrane region" description="Helical" evidence="6">
    <location>
        <begin position="236"/>
        <end position="257"/>
    </location>
</feature>
<name>A0A7J4IRC5_9ARCH</name>
<dbReference type="PANTHER" id="PTHR35402">
    <property type="entry name" value="INTEGRAL MEMBRANE PROTEIN-RELATED"/>
    <property type="match status" value="1"/>
</dbReference>
<accession>A0A7J4IRC5</accession>
<evidence type="ECO:0000256" key="5">
    <source>
        <dbReference type="ARBA" id="ARBA00023136"/>
    </source>
</evidence>
<protein>
    <submittedName>
        <fullName evidence="8">Type II secretion system F family protein</fullName>
    </submittedName>
</protein>